<proteinExistence type="predicted"/>
<organism evidence="1">
    <name type="scientific">Osugoroshi virus</name>
    <dbReference type="NCBI Taxonomy" id="2202814"/>
    <lineage>
        <taxon>Viruses</taxon>
        <taxon>Riboviria</taxon>
        <taxon>Orthornavirae</taxon>
        <taxon>Pisuviricota</taxon>
        <taxon>Duplopiviricetes</taxon>
        <taxon>Durnavirales</taxon>
        <taxon>Partitiviridae</taxon>
    </lineage>
</organism>
<evidence type="ECO:0000313" key="1">
    <source>
        <dbReference type="EMBL" id="BCP45676.1"/>
    </source>
</evidence>
<protein>
    <submittedName>
        <fullName evidence="1">Uncharacterized protein</fullName>
    </submittedName>
</protein>
<name>A0A7R7T1S3_9VIRU</name>
<sequence>MKPPPFRFKRGLYLLKYLLLILSLFLPCISSECVTTIGCLKDTTLGVSNLVQQNDELLNILSSLHHDLQDQGTASANFSLFTAKPCKFLQLLLCNQPLRLCDFDSSLACTLYAIGDPFLFKQFYDLYYQLLHLVDCGFAKNVSELQQGKSSPCTEQAKFCNFGSGISSALKPCPPISGCYEYGIQPIWSVLRSSTQCGQSVEYAGGEYQCVPSFRIDTMITPVQNGPNCVDYLECDGTYACN</sequence>
<reference evidence="1" key="1">
    <citation type="submission" date="2020-12" db="EMBL/GenBank/DDBJ databases">
        <title>Osugoroshi viruses, novel members of Partitiviridae, are late male-killing virus in Homona magnanima.</title>
        <authorList>
            <person name="Fujita R."/>
            <person name="Inoue M."/>
            <person name="Takamatu T."/>
            <person name="Arai H."/>
            <person name="Nishino M."/>
            <person name="Abe N."/>
            <person name="Nakai M."/>
            <person name="Urayama S."/>
            <person name="Chiba Y."/>
            <person name="Kunimi Y."/>
        </authorList>
    </citation>
    <scope>NUCLEOTIDE SEQUENCE</scope>
</reference>
<dbReference type="EMBL" id="LC597896">
    <property type="protein sequence ID" value="BCP45676.1"/>
    <property type="molecule type" value="Genomic_RNA"/>
</dbReference>
<accession>A0A7R7T1S3</accession>